<organism evidence="2">
    <name type="scientific">Arion vulgaris</name>
    <dbReference type="NCBI Taxonomy" id="1028688"/>
    <lineage>
        <taxon>Eukaryota</taxon>
        <taxon>Metazoa</taxon>
        <taxon>Spiralia</taxon>
        <taxon>Lophotrochozoa</taxon>
        <taxon>Mollusca</taxon>
        <taxon>Gastropoda</taxon>
        <taxon>Heterobranchia</taxon>
        <taxon>Euthyneura</taxon>
        <taxon>Panpulmonata</taxon>
        <taxon>Eupulmonata</taxon>
        <taxon>Stylommatophora</taxon>
        <taxon>Helicina</taxon>
        <taxon>Arionoidea</taxon>
        <taxon>Arionidae</taxon>
        <taxon>Arion</taxon>
    </lineage>
</organism>
<evidence type="ECO:0008006" key="3">
    <source>
        <dbReference type="Google" id="ProtNLM"/>
    </source>
</evidence>
<dbReference type="AlphaFoldDB" id="A0A0B7B6G3"/>
<evidence type="ECO:0000313" key="2">
    <source>
        <dbReference type="EMBL" id="CEK88914.1"/>
    </source>
</evidence>
<feature type="compositionally biased region" description="Polar residues" evidence="1">
    <location>
        <begin position="272"/>
        <end position="290"/>
    </location>
</feature>
<feature type="compositionally biased region" description="Basic and acidic residues" evidence="1">
    <location>
        <begin position="214"/>
        <end position="234"/>
    </location>
</feature>
<sequence length="351" mass="39340">MTSILMGPGGIGSGGVTSVYLFENPHKWFATLSSAAHIQHYQRIHGTTFQLQDSELAVTIEHLEKEKSKGVIYWIPPTMTITQVQNLAQTITGDPKTEVTKITSAPDKWSFTYKPTPKRIPHHAKINIHGENEESQSNIWITLPGRRTQCATCGQDTHWSSQCPLGKRQNPKLAVRLEKSPTTMPSKEGQDPVPPTLEVKSATTAATFPPEKPPTYREQKTPITKNNDHGERPSTSHKNPTDNADMESEDSSDNFKKIERKRKRNNIPTVRRSYTQLTTSTEPGEQSRQTKISDSEQKNYTHAANSNIIPTLTATSSWFELAAEIFEESPQNIQTDHTETIPDNLDFVTII</sequence>
<dbReference type="EMBL" id="HACG01042049">
    <property type="protein sequence ID" value="CEK88914.1"/>
    <property type="molecule type" value="Transcribed_RNA"/>
</dbReference>
<protein>
    <recommendedName>
        <fullName evidence="3">CCHC-type domain-containing protein</fullName>
    </recommendedName>
</protein>
<accession>A0A0B7B6G3</accession>
<feature type="region of interest" description="Disordered" evidence="1">
    <location>
        <begin position="202"/>
        <end position="297"/>
    </location>
</feature>
<name>A0A0B7B6G3_9EUPU</name>
<gene>
    <name evidence="2" type="primary">ORF167856</name>
</gene>
<proteinExistence type="predicted"/>
<evidence type="ECO:0000256" key="1">
    <source>
        <dbReference type="SAM" id="MobiDB-lite"/>
    </source>
</evidence>
<reference evidence="2" key="1">
    <citation type="submission" date="2014-12" db="EMBL/GenBank/DDBJ databases">
        <title>Insight into the proteome of Arion vulgaris.</title>
        <authorList>
            <person name="Aradska J."/>
            <person name="Bulat T."/>
            <person name="Smidak R."/>
            <person name="Sarate P."/>
            <person name="Gangsoo J."/>
            <person name="Sialana F."/>
            <person name="Bilban M."/>
            <person name="Lubec G."/>
        </authorList>
    </citation>
    <scope>NUCLEOTIDE SEQUENCE</scope>
    <source>
        <tissue evidence="2">Skin</tissue>
    </source>
</reference>